<sequence length="257" mass="28222">MEPISLHFAGEWGPRKMELLAFLLVWFVWRAMGTETTQGFFTPKKYNMKITTPISEFPVLSELQCAMGCTRNWTCLSYSVTRGAGGGAFTCRFGYRYDEPRTADADSQFFYREVPAGYNLVPGTGSYVKMTIKSGKSAAAATACKNEGAQLVSSNNATVNSYVRQLRQNVSPGATIWVGGQMGKNKYQWVFPDGTTLTVTGPSQSYFCKDQPSGDGPCLHLLDHAGGNKESAKYHVCSHHHVTITGFSVVAEFSGYH</sequence>
<evidence type="ECO:0000259" key="2">
    <source>
        <dbReference type="SMART" id="SM00034"/>
    </source>
</evidence>
<dbReference type="CDD" id="cd00037">
    <property type="entry name" value="CLECT"/>
    <property type="match status" value="1"/>
</dbReference>
<keyword evidence="4" id="KW-1185">Reference proteome</keyword>
<dbReference type="Proteomes" id="UP000677054">
    <property type="component" value="Unassembled WGS sequence"/>
</dbReference>
<dbReference type="EMBL" id="LR902373">
    <property type="protein sequence ID" value="CAD7250434.1"/>
    <property type="molecule type" value="Genomic_DNA"/>
</dbReference>
<name>A0A7R9FPP8_9CRUS</name>
<evidence type="ECO:0000313" key="3">
    <source>
        <dbReference type="EMBL" id="CAD7250434.1"/>
    </source>
</evidence>
<dbReference type="SMART" id="SM00034">
    <property type="entry name" value="CLECT"/>
    <property type="match status" value="1"/>
</dbReference>
<dbReference type="Pfam" id="PF00059">
    <property type="entry name" value="Lectin_C"/>
    <property type="match status" value="1"/>
</dbReference>
<proteinExistence type="predicted"/>
<organism evidence="3">
    <name type="scientific">Darwinula stevensoni</name>
    <dbReference type="NCBI Taxonomy" id="69355"/>
    <lineage>
        <taxon>Eukaryota</taxon>
        <taxon>Metazoa</taxon>
        <taxon>Ecdysozoa</taxon>
        <taxon>Arthropoda</taxon>
        <taxon>Crustacea</taxon>
        <taxon>Oligostraca</taxon>
        <taxon>Ostracoda</taxon>
        <taxon>Podocopa</taxon>
        <taxon>Podocopida</taxon>
        <taxon>Darwinulocopina</taxon>
        <taxon>Darwinuloidea</taxon>
        <taxon>Darwinulidae</taxon>
        <taxon>Darwinula</taxon>
    </lineage>
</organism>
<dbReference type="InterPro" id="IPR016187">
    <property type="entry name" value="CTDL_fold"/>
</dbReference>
<protein>
    <recommendedName>
        <fullName evidence="2">C-type lectin domain-containing protein</fullName>
    </recommendedName>
</protein>
<keyword evidence="1" id="KW-0732">Signal</keyword>
<evidence type="ECO:0000313" key="4">
    <source>
        <dbReference type="Proteomes" id="UP000677054"/>
    </source>
</evidence>
<dbReference type="Gene3D" id="3.10.100.10">
    <property type="entry name" value="Mannose-Binding Protein A, subunit A"/>
    <property type="match status" value="1"/>
</dbReference>
<accession>A0A7R9FPP8</accession>
<reference evidence="3" key="1">
    <citation type="submission" date="2020-11" db="EMBL/GenBank/DDBJ databases">
        <authorList>
            <person name="Tran Van P."/>
        </authorList>
    </citation>
    <scope>NUCLEOTIDE SEQUENCE</scope>
</reference>
<feature type="chain" id="PRO_5036210561" description="C-type lectin domain-containing protein" evidence="1">
    <location>
        <begin position="34"/>
        <end position="257"/>
    </location>
</feature>
<dbReference type="InterPro" id="IPR016186">
    <property type="entry name" value="C-type_lectin-like/link_sf"/>
</dbReference>
<dbReference type="EMBL" id="CAJPEV010002856">
    <property type="protein sequence ID" value="CAG0898241.1"/>
    <property type="molecule type" value="Genomic_DNA"/>
</dbReference>
<dbReference type="SUPFAM" id="SSF56436">
    <property type="entry name" value="C-type lectin-like"/>
    <property type="match status" value="1"/>
</dbReference>
<evidence type="ECO:0000256" key="1">
    <source>
        <dbReference type="SAM" id="SignalP"/>
    </source>
</evidence>
<dbReference type="AlphaFoldDB" id="A0A7R9FPP8"/>
<feature type="signal peptide" evidence="1">
    <location>
        <begin position="1"/>
        <end position="33"/>
    </location>
</feature>
<feature type="domain" description="C-type lectin" evidence="2">
    <location>
        <begin position="114"/>
        <end position="238"/>
    </location>
</feature>
<dbReference type="InterPro" id="IPR001304">
    <property type="entry name" value="C-type_lectin-like"/>
</dbReference>
<gene>
    <name evidence="3" type="ORF">DSTB1V02_LOCUS10209</name>
</gene>